<keyword evidence="2" id="KW-0472">Membrane</keyword>
<feature type="transmembrane region" description="Helical" evidence="2">
    <location>
        <begin position="437"/>
        <end position="459"/>
    </location>
</feature>
<keyword evidence="4" id="KW-1185">Reference proteome</keyword>
<dbReference type="PANTHER" id="PTHR19444:SF13">
    <property type="entry name" value="PROTEIN UNC-93 HOMOLOG A"/>
    <property type="match status" value="1"/>
</dbReference>
<keyword evidence="2" id="KW-0812">Transmembrane</keyword>
<evidence type="ECO:0008006" key="5">
    <source>
        <dbReference type="Google" id="ProtNLM"/>
    </source>
</evidence>
<proteinExistence type="inferred from homology"/>
<comment type="similarity">
    <text evidence="1">Belongs to the unc-93 family.</text>
</comment>
<dbReference type="Proteomes" id="UP001642483">
    <property type="component" value="Unassembled WGS sequence"/>
</dbReference>
<feature type="transmembrane region" description="Helical" evidence="2">
    <location>
        <begin position="52"/>
        <end position="69"/>
    </location>
</feature>
<evidence type="ECO:0000256" key="1">
    <source>
        <dbReference type="ARBA" id="ARBA00009172"/>
    </source>
</evidence>
<feature type="transmembrane region" description="Helical" evidence="2">
    <location>
        <begin position="407"/>
        <end position="425"/>
    </location>
</feature>
<evidence type="ECO:0000256" key="2">
    <source>
        <dbReference type="SAM" id="Phobius"/>
    </source>
</evidence>
<accession>A0ABP0GMC6</accession>
<dbReference type="InterPro" id="IPR011701">
    <property type="entry name" value="MFS"/>
</dbReference>
<feature type="transmembrane region" description="Helical" evidence="2">
    <location>
        <begin position="284"/>
        <end position="301"/>
    </location>
</feature>
<feature type="transmembrane region" description="Helical" evidence="2">
    <location>
        <begin position="12"/>
        <end position="32"/>
    </location>
</feature>
<feature type="transmembrane region" description="Helical" evidence="2">
    <location>
        <begin position="210"/>
        <end position="228"/>
    </location>
</feature>
<feature type="transmembrane region" description="Helical" evidence="2">
    <location>
        <begin position="100"/>
        <end position="123"/>
    </location>
</feature>
<evidence type="ECO:0000313" key="3">
    <source>
        <dbReference type="EMBL" id="CAK8691799.1"/>
    </source>
</evidence>
<dbReference type="Pfam" id="PF07690">
    <property type="entry name" value="MFS_1"/>
    <property type="match status" value="1"/>
</dbReference>
<feature type="transmembrane region" description="Helical" evidence="2">
    <location>
        <begin position="76"/>
        <end position="94"/>
    </location>
</feature>
<dbReference type="InterPro" id="IPR051951">
    <property type="entry name" value="UNC-93_regulatory"/>
</dbReference>
<feature type="transmembrane region" description="Helical" evidence="2">
    <location>
        <begin position="307"/>
        <end position="335"/>
    </location>
</feature>
<dbReference type="InterPro" id="IPR036259">
    <property type="entry name" value="MFS_trans_sf"/>
</dbReference>
<dbReference type="SUPFAM" id="SSF103473">
    <property type="entry name" value="MFS general substrate transporter"/>
    <property type="match status" value="1"/>
</dbReference>
<feature type="transmembrane region" description="Helical" evidence="2">
    <location>
        <begin position="144"/>
        <end position="166"/>
    </location>
</feature>
<protein>
    <recommendedName>
        <fullName evidence="5">UNC93-like protein</fullName>
    </recommendedName>
</protein>
<feature type="transmembrane region" description="Helical" evidence="2">
    <location>
        <begin position="373"/>
        <end position="395"/>
    </location>
</feature>
<gene>
    <name evidence="3" type="ORF">CVLEPA_LOCUS24556</name>
</gene>
<feature type="transmembrane region" description="Helical" evidence="2">
    <location>
        <begin position="347"/>
        <end position="367"/>
    </location>
</feature>
<organism evidence="3 4">
    <name type="scientific">Clavelina lepadiformis</name>
    <name type="common">Light-bulb sea squirt</name>
    <name type="synonym">Ascidia lepadiformis</name>
    <dbReference type="NCBI Taxonomy" id="159417"/>
    <lineage>
        <taxon>Eukaryota</taxon>
        <taxon>Metazoa</taxon>
        <taxon>Chordata</taxon>
        <taxon>Tunicata</taxon>
        <taxon>Ascidiacea</taxon>
        <taxon>Aplousobranchia</taxon>
        <taxon>Clavelinidae</taxon>
        <taxon>Clavelina</taxon>
    </lineage>
</organism>
<keyword evidence="2" id="KW-1133">Transmembrane helix</keyword>
<dbReference type="EMBL" id="CAWYQH010000119">
    <property type="protein sequence ID" value="CAK8691799.1"/>
    <property type="molecule type" value="Genomic_DNA"/>
</dbReference>
<name>A0ABP0GMC6_CLALP</name>
<evidence type="ECO:0000313" key="4">
    <source>
        <dbReference type="Proteomes" id="UP001642483"/>
    </source>
</evidence>
<dbReference type="PANTHER" id="PTHR19444">
    <property type="entry name" value="UNC-93 RELATED"/>
    <property type="match status" value="1"/>
</dbReference>
<comment type="caution">
    <text evidence="3">The sequence shown here is derived from an EMBL/GenBank/DDBJ whole genome shotgun (WGS) entry which is preliminary data.</text>
</comment>
<dbReference type="Gene3D" id="1.20.1250.20">
    <property type="entry name" value="MFS general substrate transporter like domains"/>
    <property type="match status" value="2"/>
</dbReference>
<sequence>MSSPASLRRQIVIKFAIFTSGIFLTFAGYLVLLGLQSSINIEDGVGNASVTATYVTASLFGVTLTPLILKRFGKKACVLFCEFTYLVYILVNYYPESYTLIPAGVIVGMGEATMWPAMMLFVVHYARRFARHGTKSTERYTTEFIGLFYCAFQFSGVFGNLINYAILYGGSSNASSDTSARELSYCGINDCQVPNITAQYLNQYVPASQTLLYIMIGVMAGLVLLAMLTHSTLVRDIDHSLEVEDKGNENPPDDDVSNHDDGAWQFITRTVMGTLLHLINPKQLLITPFALYSGFFMAFGFTEVSRAFGSCMLGVEQVGLMLAITGAADSLMSFVSGRISGRFGRNFTFIVGFVLDISNYMICLFWVPSQSSLWVVYIIFAMVGLIDGVWQPLVNEMHGAYFPENEEVAFTVWNMYTLVGIAWQTGWSSSLCVSTKIYVQIGFLCFSMICHRVSVWIYYRKSPKYDELNVVENKGTAF</sequence>
<reference evidence="3 4" key="1">
    <citation type="submission" date="2024-02" db="EMBL/GenBank/DDBJ databases">
        <authorList>
            <person name="Daric V."/>
            <person name="Darras S."/>
        </authorList>
    </citation>
    <scope>NUCLEOTIDE SEQUENCE [LARGE SCALE GENOMIC DNA]</scope>
</reference>